<feature type="transmembrane region" description="Helical" evidence="1">
    <location>
        <begin position="60"/>
        <end position="80"/>
    </location>
</feature>
<dbReference type="EMBL" id="JAYGHX010000016">
    <property type="protein sequence ID" value="MEA5392745.1"/>
    <property type="molecule type" value="Genomic_DNA"/>
</dbReference>
<dbReference type="Proteomes" id="UP001304461">
    <property type="component" value="Unassembled WGS sequence"/>
</dbReference>
<name>A0ABU5RY79_9CYAN</name>
<evidence type="ECO:0000256" key="1">
    <source>
        <dbReference type="SAM" id="Phobius"/>
    </source>
</evidence>
<gene>
    <name evidence="2" type="ORF">VB738_15895</name>
</gene>
<evidence type="ECO:0000313" key="3">
    <source>
        <dbReference type="Proteomes" id="UP001304461"/>
    </source>
</evidence>
<keyword evidence="1" id="KW-0472">Membrane</keyword>
<sequence length="86" mass="9335">MSTPATGPVAQVRRIVDVVLVADVFLVLAGALFFAVAVVLHGQRLDAPLELFQRLWQPLFTPAIGLLMAAALLSGGLGWWQRRGQR</sequence>
<dbReference type="RefSeq" id="WP_323306670.1">
    <property type="nucleotide sequence ID" value="NZ_JAYGHX010000016.1"/>
</dbReference>
<keyword evidence="3" id="KW-1185">Reference proteome</keyword>
<accession>A0ABU5RY79</accession>
<keyword evidence="1" id="KW-1133">Transmembrane helix</keyword>
<organism evidence="2 3">
    <name type="scientific">Cyanobium gracile UHCC 0139</name>
    <dbReference type="NCBI Taxonomy" id="3110308"/>
    <lineage>
        <taxon>Bacteria</taxon>
        <taxon>Bacillati</taxon>
        <taxon>Cyanobacteriota</taxon>
        <taxon>Cyanophyceae</taxon>
        <taxon>Synechococcales</taxon>
        <taxon>Prochlorococcaceae</taxon>
        <taxon>Cyanobium</taxon>
    </lineage>
</organism>
<proteinExistence type="predicted"/>
<keyword evidence="1" id="KW-0812">Transmembrane</keyword>
<comment type="caution">
    <text evidence="2">The sequence shown here is derived from an EMBL/GenBank/DDBJ whole genome shotgun (WGS) entry which is preliminary data.</text>
</comment>
<evidence type="ECO:0000313" key="2">
    <source>
        <dbReference type="EMBL" id="MEA5392745.1"/>
    </source>
</evidence>
<feature type="transmembrane region" description="Helical" evidence="1">
    <location>
        <begin position="18"/>
        <end position="40"/>
    </location>
</feature>
<reference evidence="2 3" key="1">
    <citation type="submission" date="2023-12" db="EMBL/GenBank/DDBJ databases">
        <title>Baltic Sea Cyanobacteria.</title>
        <authorList>
            <person name="Delbaje E."/>
            <person name="Fewer D.P."/>
            <person name="Shishido T.K."/>
        </authorList>
    </citation>
    <scope>NUCLEOTIDE SEQUENCE [LARGE SCALE GENOMIC DNA]</scope>
    <source>
        <strain evidence="2 3">UHCC 0139</strain>
    </source>
</reference>
<protein>
    <submittedName>
        <fullName evidence="2">Uncharacterized protein</fullName>
    </submittedName>
</protein>